<protein>
    <submittedName>
        <fullName evidence="2">Uncharacterized protein</fullName>
    </submittedName>
</protein>
<evidence type="ECO:0000256" key="1">
    <source>
        <dbReference type="SAM" id="MobiDB-lite"/>
    </source>
</evidence>
<name>A0A6A4GDG7_9AGAR</name>
<proteinExistence type="predicted"/>
<gene>
    <name evidence="2" type="ORF">BT96DRAFT_1009110</name>
</gene>
<dbReference type="EMBL" id="ML770442">
    <property type="protein sequence ID" value="KAE9383490.1"/>
    <property type="molecule type" value="Genomic_DNA"/>
</dbReference>
<dbReference type="Proteomes" id="UP000799118">
    <property type="component" value="Unassembled WGS sequence"/>
</dbReference>
<accession>A0A6A4GDG7</accession>
<feature type="region of interest" description="Disordered" evidence="1">
    <location>
        <begin position="210"/>
        <end position="231"/>
    </location>
</feature>
<sequence length="264" mass="28111">MPIGDEPSSGGARAGVEENIYSEMLTGTCGLLPTTTTAVKSPVEISLDSGLSLAPILIEITEPVRPKCKPIFSTPSNPAFATESSLIFAVLRDSTTNDFLSAYGYGGLRHVVVEMGVAALAFALIPQVNLSSWASALAPSSGASYIYTWLYSAKLNRNLEASLEKKIERICGTWGTGSVMGASRRIRTRGIPRFPPRLSKFESQSAPSFAASASTLTSKPPRTRPCPYAPKRYHGSPLSRALSQCVDGRMVMVPSLTLPGISNP</sequence>
<reference evidence="2" key="1">
    <citation type="journal article" date="2019" name="Environ. Microbiol.">
        <title>Fungal ecological strategies reflected in gene transcription - a case study of two litter decomposers.</title>
        <authorList>
            <person name="Barbi F."/>
            <person name="Kohler A."/>
            <person name="Barry K."/>
            <person name="Baskaran P."/>
            <person name="Daum C."/>
            <person name="Fauchery L."/>
            <person name="Ihrmark K."/>
            <person name="Kuo A."/>
            <person name="LaButti K."/>
            <person name="Lipzen A."/>
            <person name="Morin E."/>
            <person name="Grigoriev I.V."/>
            <person name="Henrissat B."/>
            <person name="Lindahl B."/>
            <person name="Martin F."/>
        </authorList>
    </citation>
    <scope>NUCLEOTIDE SEQUENCE</scope>
    <source>
        <strain evidence="2">JB14</strain>
    </source>
</reference>
<dbReference type="AlphaFoldDB" id="A0A6A4GDG7"/>
<evidence type="ECO:0000313" key="3">
    <source>
        <dbReference type="Proteomes" id="UP000799118"/>
    </source>
</evidence>
<organism evidence="2 3">
    <name type="scientific">Gymnopus androsaceus JB14</name>
    <dbReference type="NCBI Taxonomy" id="1447944"/>
    <lineage>
        <taxon>Eukaryota</taxon>
        <taxon>Fungi</taxon>
        <taxon>Dikarya</taxon>
        <taxon>Basidiomycota</taxon>
        <taxon>Agaricomycotina</taxon>
        <taxon>Agaricomycetes</taxon>
        <taxon>Agaricomycetidae</taxon>
        <taxon>Agaricales</taxon>
        <taxon>Marasmiineae</taxon>
        <taxon>Omphalotaceae</taxon>
        <taxon>Gymnopus</taxon>
    </lineage>
</organism>
<keyword evidence="3" id="KW-1185">Reference proteome</keyword>
<evidence type="ECO:0000313" key="2">
    <source>
        <dbReference type="EMBL" id="KAE9383490.1"/>
    </source>
</evidence>